<dbReference type="GO" id="GO:0032982">
    <property type="term" value="C:myosin filament"/>
    <property type="evidence" value="ECO:0007669"/>
    <property type="project" value="TreeGrafter"/>
</dbReference>
<dbReference type="InterPro" id="IPR001611">
    <property type="entry name" value="Leu-rich_rpt"/>
</dbReference>
<dbReference type="GO" id="GO:0005737">
    <property type="term" value="C:cytoplasm"/>
    <property type="evidence" value="ECO:0007669"/>
    <property type="project" value="TreeGrafter"/>
</dbReference>
<name>A0A2I1HBQ7_9GLOM</name>
<evidence type="ECO:0000313" key="3">
    <source>
        <dbReference type="Proteomes" id="UP000234323"/>
    </source>
</evidence>
<dbReference type="SUPFAM" id="SSF52058">
    <property type="entry name" value="L domain-like"/>
    <property type="match status" value="1"/>
</dbReference>
<dbReference type="Proteomes" id="UP000234323">
    <property type="component" value="Unassembled WGS sequence"/>
</dbReference>
<dbReference type="PANTHER" id="PTHR45615">
    <property type="entry name" value="MYOSIN HEAVY CHAIN, NON-MUSCLE"/>
    <property type="match status" value="1"/>
</dbReference>
<dbReference type="GO" id="GO:0000146">
    <property type="term" value="F:microfilament motor activity"/>
    <property type="evidence" value="ECO:0007669"/>
    <property type="project" value="TreeGrafter"/>
</dbReference>
<protein>
    <recommendedName>
        <fullName evidence="4">Serine/threonine protein kinase</fullName>
    </recommendedName>
</protein>
<dbReference type="PROSITE" id="PS51450">
    <property type="entry name" value="LRR"/>
    <property type="match status" value="1"/>
</dbReference>
<dbReference type="VEuPathDB" id="FungiDB:FUN_005441"/>
<keyword evidence="3" id="KW-1185">Reference proteome</keyword>
<dbReference type="GO" id="GO:0051015">
    <property type="term" value="F:actin filament binding"/>
    <property type="evidence" value="ECO:0007669"/>
    <property type="project" value="TreeGrafter"/>
</dbReference>
<dbReference type="VEuPathDB" id="FungiDB:RhiirA1_511346"/>
<dbReference type="Gene3D" id="3.80.10.10">
    <property type="entry name" value="Ribonuclease Inhibitor"/>
    <property type="match status" value="1"/>
</dbReference>
<dbReference type="InterPro" id="IPR032675">
    <property type="entry name" value="LRR_dom_sf"/>
</dbReference>
<feature type="region of interest" description="Disordered" evidence="1">
    <location>
        <begin position="1197"/>
        <end position="1250"/>
    </location>
</feature>
<evidence type="ECO:0008006" key="4">
    <source>
        <dbReference type="Google" id="ProtNLM"/>
    </source>
</evidence>
<dbReference type="PANTHER" id="PTHR45615:SF40">
    <property type="entry name" value="MYOSIN HEAVY CHAIN, NON-MUSCLE"/>
    <property type="match status" value="1"/>
</dbReference>
<dbReference type="EMBL" id="LLXI01002145">
    <property type="protein sequence ID" value="PKY56331.1"/>
    <property type="molecule type" value="Genomic_DNA"/>
</dbReference>
<evidence type="ECO:0000313" key="2">
    <source>
        <dbReference type="EMBL" id="PKY56331.1"/>
    </source>
</evidence>
<gene>
    <name evidence="2" type="ORF">RhiirA4_506997</name>
</gene>
<reference evidence="2 3" key="1">
    <citation type="submission" date="2015-10" db="EMBL/GenBank/DDBJ databases">
        <title>Genome analyses suggest a sexual origin of heterokaryosis in a supposedly ancient asexual fungus.</title>
        <authorList>
            <person name="Ropars J."/>
            <person name="Sedzielewska K."/>
            <person name="Noel J."/>
            <person name="Charron P."/>
            <person name="Farinelli L."/>
            <person name="Marton T."/>
            <person name="Kruger M."/>
            <person name="Pelin A."/>
            <person name="Brachmann A."/>
            <person name="Corradi N."/>
        </authorList>
    </citation>
    <scope>NUCLEOTIDE SEQUENCE [LARGE SCALE GENOMIC DNA]</scope>
    <source>
        <strain evidence="2 3">A4</strain>
    </source>
</reference>
<dbReference type="VEuPathDB" id="FungiDB:RhiirFUN_005124"/>
<organism evidence="2 3">
    <name type="scientific">Rhizophagus irregularis</name>
    <dbReference type="NCBI Taxonomy" id="588596"/>
    <lineage>
        <taxon>Eukaryota</taxon>
        <taxon>Fungi</taxon>
        <taxon>Fungi incertae sedis</taxon>
        <taxon>Mucoromycota</taxon>
        <taxon>Glomeromycotina</taxon>
        <taxon>Glomeromycetes</taxon>
        <taxon>Glomerales</taxon>
        <taxon>Glomeraceae</taxon>
        <taxon>Rhizophagus</taxon>
    </lineage>
</organism>
<proteinExistence type="predicted"/>
<comment type="caution">
    <text evidence="2">The sequence shown here is derived from an EMBL/GenBank/DDBJ whole genome shotgun (WGS) entry which is preliminary data.</text>
</comment>
<accession>A0A2I1HBQ7</accession>
<evidence type="ECO:0000256" key="1">
    <source>
        <dbReference type="SAM" id="MobiDB-lite"/>
    </source>
</evidence>
<sequence length="1456" mass="169648">MDQQIKEENKIQNYYLNEIPSIQKVLATLKSKKLKPIKELLSNLQSLIQPFNLSKIEPSKQSVLNDDVRWNVNLYEGQPFVYTSVNDRNDRSSHVNLSNFNCDNDVELDESLRPSDICINFPVAEITFTADLSESFSNFMNDDEGKLREMHGHLFPIRILIGDKLFIKGLESVNSKQIGIFYSYLTWAYDLAKSKKEIPFNNLPAAQNFFPKITTSDGINLDNHEKLTDWMNNLYQDDTDKIISNNNLVQLKLDTTSFTDKKQPGVANFKEELTLENWVEYSKYVRWVKEFQLYQGLIIDQNFELKPCKENAFDLINSPNIESSDKFYLEMVKPTTILEEILIDNNIFSANSNEDISSFPFIKVSDDPSYQDYVHFLVKCERYKISLNRDNIKPSDKLKKDIDKALESRNPLICLQKVFDKYGWFISLNILLGRSLKNIIGNLPNISKKIDFALPVFESLAPHLTDYGINCLITQKGEIIEENDLPKWIQNAEDDLEVIELNNIIPLYNILEVEQIKRIDTVLNEQDKFKIIMTGSIDLKDSDITKQIITNIEPSLDNKNYEIFGSIVSKNYSKLDDIFITFGSYEINEFSVTIETSKNTDISIEECYIVWMIIGNPSELSVFYPNNREMQVDCFKRTITLQHNNPSYSIKTSHQLSQGYDISIKCFEPINIELTGWSKNCLYLDISNSSIVNSTQFNVEVAICTLLHSGCENSKIDINGIGYSMGYILNKNNYRGMLFFFFYIITNNMNKLQIFKLIEYFITEPQLEQTNTQKYLDKQYPIKGDRTNLNELKMTNENLEGHLDLSDFINLKKLDCSNNKLTSLDISKNEKLTEIDCSQNNLISLDLSNCLNLKSVTANYNRLNELKLPVIENSDKFEYLNLLDNSFSQKLNCFGRLINLKDLHIGNTNEGRIEQGIYNHFYGSLKPLKNTIKIENLSINNTDIDSGLEYLPDSIKIFQCSADKRPEAKVIRIFEQLKIYTMSSNDAFQGRYNLKAWKKNWKLIKENETLQNQIKQIEKLTLGAKLIELEDENNSLHEKESELKKENKQLEEKLTNLGQETNNLNQMVKELNAKLKQQGEVYKQTEQKLKEKENLISEKLVEKEDLEKEIKALKDDLKIKEDDIKESEKQLEEKSKELKIKEDKTTDLENELNKIKLSLSKIEAKKNELSDLRKKLKHEGFFSKASTSELRKKMDDLEKDLKSSQTKKEKLEAKAKTMEEECEKNRKTREALQDEQIRHRGNLEKLQEDKENLQRDLEKQKNNLKENEEIISNLRQQSEKKIIDINNKLKEKEELISELKRQNEKISNEIKNKEEFIDKLNEGKKNISVLFSQIQTQQTELSGLVNKIDEKHDLGKRGKLLIDNILKNQENIILTNDNSASEELKKIRRKLIEEHELTEEEIRNILYKQAEKIKLEMQLKSLITSLFFSKFEEFQTLSPTLQVHTNYFLFFIWLVP</sequence>
<dbReference type="GO" id="GO:0016460">
    <property type="term" value="C:myosin II complex"/>
    <property type="evidence" value="ECO:0007669"/>
    <property type="project" value="TreeGrafter"/>
</dbReference>